<protein>
    <submittedName>
        <fullName evidence="2">Uncharacterized protein</fullName>
    </submittedName>
</protein>
<keyword evidence="1" id="KW-0472">Membrane</keyword>
<dbReference type="GeneID" id="8384716"/>
<dbReference type="Pfam" id="PF24363">
    <property type="entry name" value="DUF7519"/>
    <property type="match status" value="1"/>
</dbReference>
<dbReference type="InterPro" id="IPR055941">
    <property type="entry name" value="DUF7519"/>
</dbReference>
<evidence type="ECO:0000313" key="2">
    <source>
        <dbReference type="EMBL" id="ACV12582.1"/>
    </source>
</evidence>
<feature type="transmembrane region" description="Helical" evidence="1">
    <location>
        <begin position="113"/>
        <end position="135"/>
    </location>
</feature>
<dbReference type="KEGG" id="hut:Huta_2416"/>
<dbReference type="Proteomes" id="UP000002071">
    <property type="component" value="Chromosome"/>
</dbReference>
<keyword evidence="1" id="KW-1133">Transmembrane helix</keyword>
<feature type="transmembrane region" description="Helical" evidence="1">
    <location>
        <begin position="12"/>
        <end position="41"/>
    </location>
</feature>
<dbReference type="EMBL" id="CP001687">
    <property type="protein sequence ID" value="ACV12582.1"/>
    <property type="molecule type" value="Genomic_DNA"/>
</dbReference>
<keyword evidence="1" id="KW-0812">Transmembrane</keyword>
<feature type="transmembrane region" description="Helical" evidence="1">
    <location>
        <begin position="141"/>
        <end position="160"/>
    </location>
</feature>
<organism evidence="2 3">
    <name type="scientific">Halorhabdus utahensis (strain DSM 12940 / JCM 11049 / AX-2)</name>
    <dbReference type="NCBI Taxonomy" id="519442"/>
    <lineage>
        <taxon>Archaea</taxon>
        <taxon>Methanobacteriati</taxon>
        <taxon>Methanobacteriota</taxon>
        <taxon>Stenosarchaea group</taxon>
        <taxon>Halobacteria</taxon>
        <taxon>Halobacteriales</taxon>
        <taxon>Haloarculaceae</taxon>
        <taxon>Halorhabdus</taxon>
    </lineage>
</organism>
<keyword evidence="3" id="KW-1185">Reference proteome</keyword>
<evidence type="ECO:0000313" key="3">
    <source>
        <dbReference type="Proteomes" id="UP000002071"/>
    </source>
</evidence>
<reference evidence="2 3" key="1">
    <citation type="journal article" date="2009" name="Stand. Genomic Sci.">
        <title>Complete genome sequence of Halorhabdus utahensis type strain (AX-2).</title>
        <authorList>
            <person name="Anderson I."/>
            <person name="Tindall B.J."/>
            <person name="Pomrenke H."/>
            <person name="Goker M."/>
            <person name="Lapidus A."/>
            <person name="Nolan M."/>
            <person name="Copeland A."/>
            <person name="Glavina Del Rio T."/>
            <person name="Chen F."/>
            <person name="Tice H."/>
            <person name="Cheng J.F."/>
            <person name="Lucas S."/>
            <person name="Chertkov O."/>
            <person name="Bruce D."/>
            <person name="Brettin T."/>
            <person name="Detter J.C."/>
            <person name="Han C."/>
            <person name="Goodwin L."/>
            <person name="Land M."/>
            <person name="Hauser L."/>
            <person name="Chang Y.J."/>
            <person name="Jeffries C.D."/>
            <person name="Pitluck S."/>
            <person name="Pati A."/>
            <person name="Mavromatis K."/>
            <person name="Ivanova N."/>
            <person name="Ovchinnikova G."/>
            <person name="Chen A."/>
            <person name="Palaniappan K."/>
            <person name="Chain P."/>
            <person name="Rohde M."/>
            <person name="Bristow J."/>
            <person name="Eisen J.A."/>
            <person name="Markowitz V."/>
            <person name="Hugenholtz P."/>
            <person name="Kyrpides N.C."/>
            <person name="Klenk H.P."/>
        </authorList>
    </citation>
    <scope>NUCLEOTIDE SEQUENCE [LARGE SCALE GENOMIC DNA]</scope>
    <source>
        <strain evidence="3">DSM 12940 / JCM 11049 / AX-2</strain>
    </source>
</reference>
<dbReference type="AlphaFoldDB" id="C7NME3"/>
<feature type="transmembrane region" description="Helical" evidence="1">
    <location>
        <begin position="53"/>
        <end position="74"/>
    </location>
</feature>
<dbReference type="OrthoDB" id="157642at2157"/>
<sequence>MADTESPTPRLLLPAIAATALVVALTGTVQIAALVALGGAAGVIAGMRRGSRLVLGIGVTIQFWAVVVAALGALRVELVLLASMAVVLCWDLGEQAITVADQLGATGTGTRPFAVHAAGTLLVGTLCYCGVYGLYQIAGGGQPLLALVLLLGGGTVVLAGTRI</sequence>
<proteinExistence type="predicted"/>
<dbReference type="eggNOG" id="arCOG09144">
    <property type="taxonomic scope" value="Archaea"/>
</dbReference>
<gene>
    <name evidence="2" type="ordered locus">Huta_2416</name>
</gene>
<dbReference type="HOGENOM" id="CLU_100865_1_0_2"/>
<name>C7NME3_HALUD</name>
<dbReference type="STRING" id="519442.Huta_2416"/>
<evidence type="ECO:0000256" key="1">
    <source>
        <dbReference type="SAM" id="Phobius"/>
    </source>
</evidence>
<dbReference type="RefSeq" id="WP_015790148.1">
    <property type="nucleotide sequence ID" value="NC_013158.1"/>
</dbReference>
<accession>C7NME3</accession>